<reference evidence="1 2" key="1">
    <citation type="submission" date="2023-07" db="EMBL/GenBank/DDBJ databases">
        <title>Genomic Encyclopedia of Type Strains, Phase IV (KMG-IV): sequencing the most valuable type-strain genomes for metagenomic binning, comparative biology and taxonomic classification.</title>
        <authorList>
            <person name="Goeker M."/>
        </authorList>
    </citation>
    <scope>NUCLEOTIDE SEQUENCE [LARGE SCALE GENOMIC DNA]</scope>
    <source>
        <strain evidence="1 2">DSM 4006</strain>
    </source>
</reference>
<proteinExistence type="predicted"/>
<dbReference type="RefSeq" id="WP_274456150.1">
    <property type="nucleotide sequence ID" value="NZ_CP067097.1"/>
</dbReference>
<name>A0ABT9XJU7_9BACL</name>
<evidence type="ECO:0000313" key="2">
    <source>
        <dbReference type="Proteomes" id="UP001232973"/>
    </source>
</evidence>
<gene>
    <name evidence="1" type="ORF">J2S03_002449</name>
</gene>
<comment type="caution">
    <text evidence="1">The sequence shown here is derived from an EMBL/GenBank/DDBJ whole genome shotgun (WGS) entry which is preliminary data.</text>
</comment>
<organism evidence="1 2">
    <name type="scientific">Alicyclobacillus cycloheptanicus</name>
    <dbReference type="NCBI Taxonomy" id="1457"/>
    <lineage>
        <taxon>Bacteria</taxon>
        <taxon>Bacillati</taxon>
        <taxon>Bacillota</taxon>
        <taxon>Bacilli</taxon>
        <taxon>Bacillales</taxon>
        <taxon>Alicyclobacillaceae</taxon>
        <taxon>Alicyclobacillus</taxon>
    </lineage>
</organism>
<evidence type="ECO:0000313" key="1">
    <source>
        <dbReference type="EMBL" id="MDQ0190582.1"/>
    </source>
</evidence>
<dbReference type="EMBL" id="JAUSTP010000020">
    <property type="protein sequence ID" value="MDQ0190582.1"/>
    <property type="molecule type" value="Genomic_DNA"/>
</dbReference>
<sequence length="48" mass="5593">MNREPELPEFWRDLEIVQALNREVQPIVLDEGEMLLTDTTEPKLDAPT</sequence>
<dbReference type="Proteomes" id="UP001232973">
    <property type="component" value="Unassembled WGS sequence"/>
</dbReference>
<accession>A0ABT9XJU7</accession>
<protein>
    <submittedName>
        <fullName evidence="1">Uncharacterized protein</fullName>
    </submittedName>
</protein>
<keyword evidence="2" id="KW-1185">Reference proteome</keyword>